<dbReference type="KEGG" id="osu:NT6N_18670"/>
<protein>
    <submittedName>
        <fullName evidence="1">Uncharacterized protein</fullName>
    </submittedName>
</protein>
<dbReference type="AlphaFoldDB" id="A0AAT9FLL5"/>
<gene>
    <name evidence="1" type="ORF">NT6N_18670</name>
</gene>
<organism evidence="1">
    <name type="scientific">Oceaniferula spumae</name>
    <dbReference type="NCBI Taxonomy" id="2979115"/>
    <lineage>
        <taxon>Bacteria</taxon>
        <taxon>Pseudomonadati</taxon>
        <taxon>Verrucomicrobiota</taxon>
        <taxon>Verrucomicrobiia</taxon>
        <taxon>Verrucomicrobiales</taxon>
        <taxon>Verrucomicrobiaceae</taxon>
        <taxon>Oceaniferula</taxon>
    </lineage>
</organism>
<reference evidence="1" key="1">
    <citation type="submission" date="2024-07" db="EMBL/GenBank/DDBJ databases">
        <title>Complete genome sequence of Verrucomicrobiaceae bacterium NT6N.</title>
        <authorList>
            <person name="Huang C."/>
            <person name="Takami H."/>
            <person name="Hamasaki K."/>
        </authorList>
    </citation>
    <scope>NUCLEOTIDE SEQUENCE</scope>
    <source>
        <strain evidence="1">NT6N</strain>
    </source>
</reference>
<sequence>MRAVALSDKNVQKKITDNFIPLKIEIPYRTEKFPLDWPSLKMWRDTWVRMGGVETTGLTACSVVSPDLQTEYGSTGSAMVWELFDSIAYDAVKFGAMLDRAKNRAEEEKDIRDDPKLNEAEKEKKLAAFRKRVVKDVAKEGKFHLPPKGFTIEGATKLFESTGDIEWLEKQKKKQP</sequence>
<proteinExistence type="predicted"/>
<evidence type="ECO:0000313" key="1">
    <source>
        <dbReference type="EMBL" id="BDS06827.1"/>
    </source>
</evidence>
<name>A0AAT9FLL5_9BACT</name>
<dbReference type="EMBL" id="AP026866">
    <property type="protein sequence ID" value="BDS06827.1"/>
    <property type="molecule type" value="Genomic_DNA"/>
</dbReference>
<accession>A0AAT9FLL5</accession>